<dbReference type="AlphaFoldDB" id="A0A518KEM4"/>
<dbReference type="InterPro" id="IPR000073">
    <property type="entry name" value="AB_hydrolase_1"/>
</dbReference>
<dbReference type="Gene3D" id="3.40.50.1820">
    <property type="entry name" value="alpha/beta hydrolase"/>
    <property type="match status" value="1"/>
</dbReference>
<dbReference type="RefSeq" id="WP_145116702.1">
    <property type="nucleotide sequence ID" value="NZ_CP036349.1"/>
</dbReference>
<keyword evidence="1" id="KW-0472">Membrane</keyword>
<organism evidence="3 4">
    <name type="scientific">Botrimarina mediterranea</name>
    <dbReference type="NCBI Taxonomy" id="2528022"/>
    <lineage>
        <taxon>Bacteria</taxon>
        <taxon>Pseudomonadati</taxon>
        <taxon>Planctomycetota</taxon>
        <taxon>Planctomycetia</taxon>
        <taxon>Pirellulales</taxon>
        <taxon>Lacipirellulaceae</taxon>
        <taxon>Botrimarina</taxon>
    </lineage>
</organism>
<dbReference type="EMBL" id="CP036349">
    <property type="protein sequence ID" value="QDV76245.1"/>
    <property type="molecule type" value="Genomic_DNA"/>
</dbReference>
<gene>
    <name evidence="3" type="ORF">Spa11_44700</name>
</gene>
<reference evidence="3 4" key="1">
    <citation type="submission" date="2019-02" db="EMBL/GenBank/DDBJ databases">
        <title>Deep-cultivation of Planctomycetes and their phenomic and genomic characterization uncovers novel biology.</title>
        <authorList>
            <person name="Wiegand S."/>
            <person name="Jogler M."/>
            <person name="Boedeker C."/>
            <person name="Pinto D."/>
            <person name="Vollmers J."/>
            <person name="Rivas-Marin E."/>
            <person name="Kohn T."/>
            <person name="Peeters S.H."/>
            <person name="Heuer A."/>
            <person name="Rast P."/>
            <person name="Oberbeckmann S."/>
            <person name="Bunk B."/>
            <person name="Jeske O."/>
            <person name="Meyerdierks A."/>
            <person name="Storesund J.E."/>
            <person name="Kallscheuer N."/>
            <person name="Luecker S."/>
            <person name="Lage O.M."/>
            <person name="Pohl T."/>
            <person name="Merkel B.J."/>
            <person name="Hornburger P."/>
            <person name="Mueller R.-W."/>
            <person name="Bruemmer F."/>
            <person name="Labrenz M."/>
            <person name="Spormann A.M."/>
            <person name="Op den Camp H."/>
            <person name="Overmann J."/>
            <person name="Amann R."/>
            <person name="Jetten M.S.M."/>
            <person name="Mascher T."/>
            <person name="Medema M.H."/>
            <person name="Devos D.P."/>
            <person name="Kaster A.-K."/>
            <person name="Ovreas L."/>
            <person name="Rohde M."/>
            <person name="Galperin M.Y."/>
            <person name="Jogler C."/>
        </authorList>
    </citation>
    <scope>NUCLEOTIDE SEQUENCE [LARGE SCALE GENOMIC DNA]</scope>
    <source>
        <strain evidence="3 4">Spa11</strain>
    </source>
</reference>
<feature type="transmembrane region" description="Helical" evidence="1">
    <location>
        <begin position="12"/>
        <end position="34"/>
    </location>
</feature>
<dbReference type="Proteomes" id="UP000316426">
    <property type="component" value="Chromosome"/>
</dbReference>
<protein>
    <submittedName>
        <fullName evidence="3">Alpha/beta hydrolase family protein</fullName>
    </submittedName>
</protein>
<evidence type="ECO:0000313" key="4">
    <source>
        <dbReference type="Proteomes" id="UP000316426"/>
    </source>
</evidence>
<dbReference type="GO" id="GO:0016787">
    <property type="term" value="F:hydrolase activity"/>
    <property type="evidence" value="ECO:0007669"/>
    <property type="project" value="UniProtKB-KW"/>
</dbReference>
<dbReference type="InterPro" id="IPR029058">
    <property type="entry name" value="AB_hydrolase_fold"/>
</dbReference>
<sequence length="302" mass="32128">MAFSRIATTKRWARIVAVVVALLVALGFVAIWIAGGRIAAPAQREVGPPPAGFVERTTVFTSGTAPSMAGWWFHADEPRATVLLLHALRGDRRAMVGRAQLLVDAGYDAVVIDLQAHGERHGGAITFGAKERDDVIEAVQLIRRTAPGRPIAIIGWSLGGAAAVLAGSLGVDAMVLESVYPTIDRAIANRLSMRAGSLGAAAAPLFTLQLPLRLGMSAAELRPIDKIGEIGCPLLVLSGEADPRTTAKETRSLFAEAAEPKRLELFPDAGHVDLLESDPMLWKAAVLSFLEEFLTHEGHSNL</sequence>
<evidence type="ECO:0000259" key="2">
    <source>
        <dbReference type="Pfam" id="PF12697"/>
    </source>
</evidence>
<keyword evidence="1" id="KW-0812">Transmembrane</keyword>
<evidence type="ECO:0000313" key="3">
    <source>
        <dbReference type="EMBL" id="QDV76245.1"/>
    </source>
</evidence>
<keyword evidence="4" id="KW-1185">Reference proteome</keyword>
<dbReference type="SUPFAM" id="SSF53474">
    <property type="entry name" value="alpha/beta-Hydrolases"/>
    <property type="match status" value="1"/>
</dbReference>
<accession>A0A518KEM4</accession>
<evidence type="ECO:0000256" key="1">
    <source>
        <dbReference type="SAM" id="Phobius"/>
    </source>
</evidence>
<dbReference type="PANTHER" id="PTHR11614">
    <property type="entry name" value="PHOSPHOLIPASE-RELATED"/>
    <property type="match status" value="1"/>
</dbReference>
<name>A0A518KEM4_9BACT</name>
<keyword evidence="3" id="KW-0378">Hydrolase</keyword>
<feature type="domain" description="AB hydrolase-1" evidence="2">
    <location>
        <begin position="82"/>
        <end position="279"/>
    </location>
</feature>
<dbReference type="KEGG" id="bmei:Spa11_44700"/>
<keyword evidence="1" id="KW-1133">Transmembrane helix</keyword>
<dbReference type="Pfam" id="PF12697">
    <property type="entry name" value="Abhydrolase_6"/>
    <property type="match status" value="1"/>
</dbReference>
<proteinExistence type="predicted"/>
<dbReference type="InterPro" id="IPR051044">
    <property type="entry name" value="MAG_DAG_Lipase"/>
</dbReference>